<dbReference type="SUPFAM" id="SSF143100">
    <property type="entry name" value="TTHA1013/TTHA0281-like"/>
    <property type="match status" value="1"/>
</dbReference>
<sequence length="161" mass="18747">PNHGSQELGKGLEKKILKDAGIKNQEERIMKTTRKKIKMIVEKTNTGFSAFSEDFPIFTTGETVPELINNAYEAVQLFFEEENIKISHENIKFEMDFKQFFQYYKVINSKFLAEKIGMNPTLLSQYIQGRKKPSENQTEKILTGIQQIGRELSEMNLIYKR</sequence>
<feature type="non-terminal residue" evidence="1">
    <location>
        <position position="1"/>
    </location>
</feature>
<dbReference type="EMBL" id="UOEP01000172">
    <property type="protein sequence ID" value="VAW22478.1"/>
    <property type="molecule type" value="Genomic_DNA"/>
</dbReference>
<dbReference type="Gene3D" id="3.30.160.250">
    <property type="match status" value="1"/>
</dbReference>
<accession>A0A3B0TWR1</accession>
<evidence type="ECO:0000313" key="1">
    <source>
        <dbReference type="EMBL" id="VAW22478.1"/>
    </source>
</evidence>
<organism evidence="1">
    <name type="scientific">hydrothermal vent metagenome</name>
    <dbReference type="NCBI Taxonomy" id="652676"/>
    <lineage>
        <taxon>unclassified sequences</taxon>
        <taxon>metagenomes</taxon>
        <taxon>ecological metagenomes</taxon>
    </lineage>
</organism>
<dbReference type="InterPro" id="IPR035069">
    <property type="entry name" value="TTHA1013/TTHA0281-like"/>
</dbReference>
<name>A0A3B0TWR1_9ZZZZ</name>
<reference evidence="1" key="1">
    <citation type="submission" date="2018-06" db="EMBL/GenBank/DDBJ databases">
        <authorList>
            <person name="Zhirakovskaya E."/>
        </authorList>
    </citation>
    <scope>NUCLEOTIDE SEQUENCE</scope>
</reference>
<protein>
    <submittedName>
        <fullName evidence="1">Uncharacterized protein</fullName>
    </submittedName>
</protein>
<proteinExistence type="predicted"/>
<gene>
    <name evidence="1" type="ORF">MNBD_BACTEROID01-2290</name>
</gene>
<dbReference type="AlphaFoldDB" id="A0A3B0TWR1"/>